<gene>
    <name evidence="1" type="ORF">IAB03_05600</name>
</gene>
<evidence type="ECO:0000313" key="1">
    <source>
        <dbReference type="EMBL" id="HIU55263.1"/>
    </source>
</evidence>
<comment type="caution">
    <text evidence="1">The sequence shown here is derived from an EMBL/GenBank/DDBJ whole genome shotgun (WGS) entry which is preliminary data.</text>
</comment>
<name>A0A9D1M829_9BACT</name>
<dbReference type="Proteomes" id="UP000824112">
    <property type="component" value="Unassembled WGS sequence"/>
</dbReference>
<sequence>MTMKTIPPKKEIILSLEEIALQKDLVKKEIADQKKRVSAAAQRVAAPFIQKSERIGFFSRTLGTSITIMQGVFFGIKMLRKIRMFLK</sequence>
<organism evidence="1 2">
    <name type="scientific">Candidatus Gallibacteroides avistercoris</name>
    <dbReference type="NCBI Taxonomy" id="2840833"/>
    <lineage>
        <taxon>Bacteria</taxon>
        <taxon>Pseudomonadati</taxon>
        <taxon>Bacteroidota</taxon>
        <taxon>Bacteroidia</taxon>
        <taxon>Bacteroidales</taxon>
        <taxon>Bacteroidaceae</taxon>
        <taxon>Bacteroidaceae incertae sedis</taxon>
        <taxon>Candidatus Gallibacteroides</taxon>
    </lineage>
</organism>
<reference evidence="1" key="1">
    <citation type="submission" date="2020-10" db="EMBL/GenBank/DDBJ databases">
        <authorList>
            <person name="Gilroy R."/>
        </authorList>
    </citation>
    <scope>NUCLEOTIDE SEQUENCE</scope>
    <source>
        <strain evidence="1">CHK158-818</strain>
    </source>
</reference>
<protein>
    <submittedName>
        <fullName evidence="1">Uncharacterized protein</fullName>
    </submittedName>
</protein>
<dbReference type="AlphaFoldDB" id="A0A9D1M829"/>
<accession>A0A9D1M829</accession>
<evidence type="ECO:0000313" key="2">
    <source>
        <dbReference type="Proteomes" id="UP000824112"/>
    </source>
</evidence>
<reference evidence="1" key="2">
    <citation type="journal article" date="2021" name="PeerJ">
        <title>Extensive microbial diversity within the chicken gut microbiome revealed by metagenomics and culture.</title>
        <authorList>
            <person name="Gilroy R."/>
            <person name="Ravi A."/>
            <person name="Getino M."/>
            <person name="Pursley I."/>
            <person name="Horton D.L."/>
            <person name="Alikhan N.F."/>
            <person name="Baker D."/>
            <person name="Gharbi K."/>
            <person name="Hall N."/>
            <person name="Watson M."/>
            <person name="Adriaenssens E.M."/>
            <person name="Foster-Nyarko E."/>
            <person name="Jarju S."/>
            <person name="Secka A."/>
            <person name="Antonio M."/>
            <person name="Oren A."/>
            <person name="Chaudhuri R.R."/>
            <person name="La Ragione R."/>
            <person name="Hildebrand F."/>
            <person name="Pallen M.J."/>
        </authorList>
    </citation>
    <scope>NUCLEOTIDE SEQUENCE</scope>
    <source>
        <strain evidence="1">CHK158-818</strain>
    </source>
</reference>
<proteinExistence type="predicted"/>
<dbReference type="EMBL" id="DVNA01000129">
    <property type="protein sequence ID" value="HIU55263.1"/>
    <property type="molecule type" value="Genomic_DNA"/>
</dbReference>